<organism evidence="1 2">
    <name type="scientific">Gallibacterium genomosp. 2</name>
    <dbReference type="NCBI Taxonomy" id="155517"/>
    <lineage>
        <taxon>Bacteria</taxon>
        <taxon>Pseudomonadati</taxon>
        <taxon>Pseudomonadota</taxon>
        <taxon>Gammaproteobacteria</taxon>
        <taxon>Pasteurellales</taxon>
        <taxon>Pasteurellaceae</taxon>
        <taxon>Gallibacterium</taxon>
    </lineage>
</organism>
<accession>A0A0A2XQP7</accession>
<name>A0A0A2XQP7_9PAST</name>
<proteinExistence type="predicted"/>
<evidence type="ECO:0008006" key="3">
    <source>
        <dbReference type="Google" id="ProtNLM"/>
    </source>
</evidence>
<keyword evidence="2" id="KW-1185">Reference proteome</keyword>
<dbReference type="EMBL" id="JPXY01000003">
    <property type="protein sequence ID" value="KGQ34656.1"/>
    <property type="molecule type" value="Genomic_DNA"/>
</dbReference>
<gene>
    <name evidence="1" type="ORF">P375_00485</name>
</gene>
<dbReference type="InterPro" id="IPR019289">
    <property type="entry name" value="Phage_tail_E/E"/>
</dbReference>
<protein>
    <recommendedName>
        <fullName evidence="3">Phage tail protein</fullName>
    </recommendedName>
</protein>
<sequence length="89" mass="10020">MSMKVEALTNVIRLSTPITLADGTALEEVKVREPLVKDFRRAAQLAKSNEEREIILIAACCGLTVEDIDQMTWKDYRKISSFLFGDDAE</sequence>
<evidence type="ECO:0000313" key="2">
    <source>
        <dbReference type="Proteomes" id="UP000030418"/>
    </source>
</evidence>
<comment type="caution">
    <text evidence="1">The sequence shown here is derived from an EMBL/GenBank/DDBJ whole genome shotgun (WGS) entry which is preliminary data.</text>
</comment>
<dbReference type="AlphaFoldDB" id="A0A0A2XQP7"/>
<dbReference type="Pfam" id="PF10109">
    <property type="entry name" value="Phage_TAC_7"/>
    <property type="match status" value="1"/>
</dbReference>
<evidence type="ECO:0000313" key="1">
    <source>
        <dbReference type="EMBL" id="KGQ34656.1"/>
    </source>
</evidence>
<dbReference type="Proteomes" id="UP000030418">
    <property type="component" value="Unassembled WGS sequence"/>
</dbReference>
<reference evidence="1 2" key="1">
    <citation type="submission" date="2014-08" db="EMBL/GenBank/DDBJ databases">
        <title>Chaperone-usher fimbriae in a diverse selection of Gallibacterium genomes.</title>
        <authorList>
            <person name="Kudirkiene E."/>
            <person name="Bager R.J."/>
            <person name="Johnson T.J."/>
            <person name="Bojesen A.M."/>
        </authorList>
    </citation>
    <scope>NUCLEOTIDE SEQUENCE [LARGE SCALE GENOMIC DNA]</scope>
    <source>
        <strain evidence="1 2">CCM5976</strain>
    </source>
</reference>
<dbReference type="RefSeq" id="WP_039133065.1">
    <property type="nucleotide sequence ID" value="NZ_JPXY01000003.1"/>
</dbReference>